<keyword evidence="4" id="KW-0812">Transmembrane</keyword>
<organism evidence="6 7">
    <name type="scientific">Periophthalmus magnuspinnatus</name>
    <dbReference type="NCBI Taxonomy" id="409849"/>
    <lineage>
        <taxon>Eukaryota</taxon>
        <taxon>Metazoa</taxon>
        <taxon>Chordata</taxon>
        <taxon>Craniata</taxon>
        <taxon>Vertebrata</taxon>
        <taxon>Euteleostomi</taxon>
        <taxon>Actinopterygii</taxon>
        <taxon>Neopterygii</taxon>
        <taxon>Teleostei</taxon>
        <taxon>Neoteleostei</taxon>
        <taxon>Acanthomorphata</taxon>
        <taxon>Gobiaria</taxon>
        <taxon>Gobiiformes</taxon>
        <taxon>Gobioidei</taxon>
        <taxon>Gobiidae</taxon>
        <taxon>Oxudercinae</taxon>
        <taxon>Periophthalmus</taxon>
    </lineage>
</organism>
<dbReference type="InterPro" id="IPR006703">
    <property type="entry name" value="G_AIG1"/>
</dbReference>
<dbReference type="STRING" id="409849.ENSPMGP00000001806"/>
<name>A0A3B3ZBN2_9GOBI</name>
<dbReference type="Proteomes" id="UP000261520">
    <property type="component" value="Unplaced"/>
</dbReference>
<dbReference type="Pfam" id="PF04548">
    <property type="entry name" value="AIG1"/>
    <property type="match status" value="1"/>
</dbReference>
<dbReference type="PANTHER" id="PTHR10903">
    <property type="entry name" value="GTPASE, IMAP FAMILY MEMBER-RELATED"/>
    <property type="match status" value="1"/>
</dbReference>
<dbReference type="InterPro" id="IPR045058">
    <property type="entry name" value="GIMA/IAN/Toc"/>
</dbReference>
<evidence type="ECO:0000256" key="3">
    <source>
        <dbReference type="ARBA" id="ARBA00023134"/>
    </source>
</evidence>
<keyword evidence="3" id="KW-0342">GTP-binding</keyword>
<dbReference type="Gene3D" id="3.40.50.300">
    <property type="entry name" value="P-loop containing nucleotide triphosphate hydrolases"/>
    <property type="match status" value="1"/>
</dbReference>
<feature type="domain" description="AIG1-type G" evidence="5">
    <location>
        <begin position="7"/>
        <end position="216"/>
    </location>
</feature>
<evidence type="ECO:0000313" key="7">
    <source>
        <dbReference type="Proteomes" id="UP000261520"/>
    </source>
</evidence>
<evidence type="ECO:0000259" key="5">
    <source>
        <dbReference type="PROSITE" id="PS51720"/>
    </source>
</evidence>
<dbReference type="FunFam" id="3.40.50.300:FF:000366">
    <property type="entry name" value="GTPase, IMAP family member 2"/>
    <property type="match status" value="1"/>
</dbReference>
<evidence type="ECO:0000313" key="6">
    <source>
        <dbReference type="Ensembl" id="ENSPMGP00000001806.1"/>
    </source>
</evidence>
<dbReference type="GO" id="GO:0005525">
    <property type="term" value="F:GTP binding"/>
    <property type="evidence" value="ECO:0007669"/>
    <property type="project" value="UniProtKB-KW"/>
</dbReference>
<sequence length="359" mass="39232">YKGLNSESSMRIILLGKTGSGKSSLGNTILGEDFFKSDNTPNSGTKQCQSKTKSVNGKNITLIDTPGLFVSARPEEELMPEILSCLTESTPGPHAFIIVLKVEKFTTQEQAIITKICHNFSKEALQYATVVFTHGDQLTSGMNIETFIKQNKGLSELVQKCGNRCHVVDNSYWNDHQSDQYRSNQYQVEELLETIEEMVKSNNWGYYTNKAFKTFEKDIEKEMEEVSKESNTFIPPEVIRKEAKQRVSNRWLISLTGIGTGALLGAIFGVEAFVRLIITAVEKAVVLKPAQKLASMAGLSIATSDIVAAGAVGAAGAVAAGGIYGGVIGGRAADEANSVEEAYERAVNAVMSRRERYYS</sequence>
<accession>A0A3B3ZBN2</accession>
<dbReference type="Ensembl" id="ENSPMGT00000001925.1">
    <property type="protein sequence ID" value="ENSPMGP00000001806.1"/>
    <property type="gene ID" value="ENSPMGG00000001623.1"/>
</dbReference>
<evidence type="ECO:0000256" key="2">
    <source>
        <dbReference type="ARBA" id="ARBA00022741"/>
    </source>
</evidence>
<keyword evidence="4" id="KW-1133">Transmembrane helix</keyword>
<dbReference type="SUPFAM" id="SSF52540">
    <property type="entry name" value="P-loop containing nucleoside triphosphate hydrolases"/>
    <property type="match status" value="1"/>
</dbReference>
<feature type="transmembrane region" description="Helical" evidence="4">
    <location>
        <begin position="251"/>
        <end position="274"/>
    </location>
</feature>
<comment type="similarity">
    <text evidence="1">Belongs to the TRAFAC class TrmE-Era-EngA-EngB-Septin-like GTPase superfamily. AIG1/Toc34/Toc159-like paraseptin GTPase family. IAN subfamily.</text>
</comment>
<reference evidence="6" key="2">
    <citation type="submission" date="2025-09" db="UniProtKB">
        <authorList>
            <consortium name="Ensembl"/>
        </authorList>
    </citation>
    <scope>IDENTIFICATION</scope>
</reference>
<dbReference type="PANTHER" id="PTHR10903:SF62">
    <property type="entry name" value="GTPASE IMAP FAMILY MEMBER 4-LIKE-RELATED"/>
    <property type="match status" value="1"/>
</dbReference>
<dbReference type="AlphaFoldDB" id="A0A3B3ZBN2"/>
<keyword evidence="2" id="KW-0547">Nucleotide-binding</keyword>
<dbReference type="InterPro" id="IPR027417">
    <property type="entry name" value="P-loop_NTPase"/>
</dbReference>
<reference evidence="6" key="1">
    <citation type="submission" date="2025-08" db="UniProtKB">
        <authorList>
            <consortium name="Ensembl"/>
        </authorList>
    </citation>
    <scope>IDENTIFICATION</scope>
</reference>
<keyword evidence="7" id="KW-1185">Reference proteome</keyword>
<protein>
    <recommendedName>
        <fullName evidence="5">AIG1-type G domain-containing protein</fullName>
    </recommendedName>
</protein>
<dbReference type="PROSITE" id="PS51720">
    <property type="entry name" value="G_AIG1"/>
    <property type="match status" value="1"/>
</dbReference>
<proteinExistence type="inferred from homology"/>
<evidence type="ECO:0000256" key="1">
    <source>
        <dbReference type="ARBA" id="ARBA00008535"/>
    </source>
</evidence>
<evidence type="ECO:0000256" key="4">
    <source>
        <dbReference type="SAM" id="Phobius"/>
    </source>
</evidence>
<keyword evidence="4" id="KW-0472">Membrane</keyword>